<sequence length="359" mass="40219">MQKVSIHNLTEGMTTYTRLCAADGRVLLGSRIRLSESYIKKIHNFGVLNLFVTNPIIERIGLVYEETLPEDKRTEAIKILKASFDNAKEGKLIDVHSIYIMARTIIETISSNQLIRLDTTVTADDYVYSHCINVAALAAVIASDLEYNSAKMQELVMGALLHDIGKVLDNGSVSEEDHPRQGFEYARKLRDYSIVASHVIFQHHEKVDGTGYPRGLSGDQLHEYARITAVADAYDTIVSDFQKGPALLPHQAYEAIMSMSGTYLDKEIADIFLAKAPLYPLGTFVVLDTGFIGVVTEARPKLQARPTVTVLTDDQGSFRDEWVEVELAKNLTSFINYVLSENEVLTLTKRYENRSSHRK</sequence>
<dbReference type="EC" id="3.1.-.-" evidence="3"/>
<keyword evidence="3" id="KW-0378">Hydrolase</keyword>
<dbReference type="Gene3D" id="1.10.3210.10">
    <property type="entry name" value="Hypothetical protein af1432"/>
    <property type="match status" value="1"/>
</dbReference>
<organism evidence="3 4">
    <name type="scientific">Sporomusa termitida</name>
    <dbReference type="NCBI Taxonomy" id="2377"/>
    <lineage>
        <taxon>Bacteria</taxon>
        <taxon>Bacillati</taxon>
        <taxon>Bacillota</taxon>
        <taxon>Negativicutes</taxon>
        <taxon>Selenomonadales</taxon>
        <taxon>Sporomusaceae</taxon>
        <taxon>Sporomusa</taxon>
    </lineage>
</organism>
<dbReference type="PROSITE" id="PS51832">
    <property type="entry name" value="HD_GYP"/>
    <property type="match status" value="1"/>
</dbReference>
<dbReference type="KEGG" id="sted:SPTER_46280"/>
<dbReference type="InterPro" id="IPR003607">
    <property type="entry name" value="HD/PDEase_dom"/>
</dbReference>
<protein>
    <submittedName>
        <fullName evidence="3">Ribonuclease Y</fullName>
        <ecNumber evidence="3">3.1.-.-</ecNumber>
    </submittedName>
</protein>
<dbReference type="Pfam" id="PF01966">
    <property type="entry name" value="HD"/>
    <property type="match status" value="1"/>
</dbReference>
<dbReference type="SUPFAM" id="SSF109604">
    <property type="entry name" value="HD-domain/PDEase-like"/>
    <property type="match status" value="1"/>
</dbReference>
<dbReference type="InterPro" id="IPR006674">
    <property type="entry name" value="HD_domain"/>
</dbReference>
<evidence type="ECO:0000259" key="1">
    <source>
        <dbReference type="PROSITE" id="PS51831"/>
    </source>
</evidence>
<dbReference type="PANTHER" id="PTHR43155">
    <property type="entry name" value="CYCLIC DI-GMP PHOSPHODIESTERASE PA4108-RELATED"/>
    <property type="match status" value="1"/>
</dbReference>
<gene>
    <name evidence="3" type="primary">rny_2</name>
    <name evidence="3" type="ORF">SPTER_46280</name>
</gene>
<dbReference type="OrthoDB" id="9804747at2"/>
<evidence type="ECO:0000313" key="3">
    <source>
        <dbReference type="EMBL" id="QDR83151.1"/>
    </source>
</evidence>
<dbReference type="NCBIfam" id="TIGR00277">
    <property type="entry name" value="HDIG"/>
    <property type="match status" value="1"/>
</dbReference>
<feature type="domain" description="HD" evidence="1">
    <location>
        <begin position="127"/>
        <end position="237"/>
    </location>
</feature>
<dbReference type="InterPro" id="IPR037522">
    <property type="entry name" value="HD_GYP_dom"/>
</dbReference>
<name>A0A517E0L9_9FIRM</name>
<evidence type="ECO:0000313" key="4">
    <source>
        <dbReference type="Proteomes" id="UP000320776"/>
    </source>
</evidence>
<feature type="domain" description="HD-GYP" evidence="2">
    <location>
        <begin position="92"/>
        <end position="288"/>
    </location>
</feature>
<dbReference type="InterPro" id="IPR006675">
    <property type="entry name" value="HDIG_dom"/>
</dbReference>
<dbReference type="AlphaFoldDB" id="A0A517E0L9"/>
<dbReference type="PROSITE" id="PS51831">
    <property type="entry name" value="HD"/>
    <property type="match status" value="1"/>
</dbReference>
<accession>A0A517E0L9</accession>
<keyword evidence="4" id="KW-1185">Reference proteome</keyword>
<dbReference type="Proteomes" id="UP000320776">
    <property type="component" value="Chromosome"/>
</dbReference>
<dbReference type="RefSeq" id="WP_144352463.1">
    <property type="nucleotide sequence ID" value="NZ_CP036259.1"/>
</dbReference>
<proteinExistence type="predicted"/>
<dbReference type="SMART" id="SM00471">
    <property type="entry name" value="HDc"/>
    <property type="match status" value="1"/>
</dbReference>
<reference evidence="3 4" key="1">
    <citation type="submission" date="2019-02" db="EMBL/GenBank/DDBJ databases">
        <title>Closed genome of Sporomusa termitida DSM 4440.</title>
        <authorList>
            <person name="Poehlein A."/>
            <person name="Daniel R."/>
        </authorList>
    </citation>
    <scope>NUCLEOTIDE SEQUENCE [LARGE SCALE GENOMIC DNA]</scope>
    <source>
        <strain evidence="3 4">DSM 4440</strain>
    </source>
</reference>
<dbReference type="PANTHER" id="PTHR43155:SF2">
    <property type="entry name" value="CYCLIC DI-GMP PHOSPHODIESTERASE PA4108"/>
    <property type="match status" value="1"/>
</dbReference>
<dbReference type="GO" id="GO:0016787">
    <property type="term" value="F:hydrolase activity"/>
    <property type="evidence" value="ECO:0007669"/>
    <property type="project" value="UniProtKB-KW"/>
</dbReference>
<dbReference type="EMBL" id="CP036259">
    <property type="protein sequence ID" value="QDR83151.1"/>
    <property type="molecule type" value="Genomic_DNA"/>
</dbReference>
<dbReference type="CDD" id="cd00077">
    <property type="entry name" value="HDc"/>
    <property type="match status" value="1"/>
</dbReference>
<evidence type="ECO:0000259" key="2">
    <source>
        <dbReference type="PROSITE" id="PS51832"/>
    </source>
</evidence>